<dbReference type="AlphaFoldDB" id="A0A2R7Y2H9"/>
<dbReference type="EMBL" id="NDWU01000032">
    <property type="protein sequence ID" value="PUA31022.1"/>
    <property type="molecule type" value="Genomic_DNA"/>
</dbReference>
<dbReference type="Proteomes" id="UP000244066">
    <property type="component" value="Unassembled WGS sequence"/>
</dbReference>
<protein>
    <submittedName>
        <fullName evidence="1">Uncharacterized protein</fullName>
    </submittedName>
</protein>
<accession>A0A2R7Y2H9</accession>
<proteinExistence type="predicted"/>
<organism evidence="1 2">
    <name type="scientific">Candidatus Terraquivivens tikiterensis</name>
    <dbReference type="NCBI Taxonomy" id="1980982"/>
    <lineage>
        <taxon>Archaea</taxon>
        <taxon>Nitrososphaerota</taxon>
        <taxon>Candidatus Wolframiiraptoraceae</taxon>
        <taxon>Candidatus Terraquivivens</taxon>
    </lineage>
</organism>
<gene>
    <name evidence="1" type="ORF">B9J98_08160</name>
</gene>
<comment type="caution">
    <text evidence="1">The sequence shown here is derived from an EMBL/GenBank/DDBJ whole genome shotgun (WGS) entry which is preliminary data.</text>
</comment>
<name>A0A2R7Y2H9_9ARCH</name>
<evidence type="ECO:0000313" key="1">
    <source>
        <dbReference type="EMBL" id="PUA31022.1"/>
    </source>
</evidence>
<evidence type="ECO:0000313" key="2">
    <source>
        <dbReference type="Proteomes" id="UP000244066"/>
    </source>
</evidence>
<sequence length="60" mass="6850">MICPFISACKAKVTYEHYTTVCSNISKDAYKECPDYKKFTSESRTPVEWTKILSPMPSPP</sequence>
<reference evidence="1 2" key="1">
    <citation type="submission" date="2017-04" db="EMBL/GenBank/DDBJ databases">
        <title>Draft Aigarchaeota genome from a New Zealand hot spring.</title>
        <authorList>
            <person name="Reysenbach A.-L."/>
            <person name="Donaho J.A."/>
            <person name="Gerhart J."/>
            <person name="Kelley J.F."/>
            <person name="Kouba K."/>
            <person name="Podar M."/>
            <person name="Stott M."/>
        </authorList>
    </citation>
    <scope>NUCLEOTIDE SEQUENCE [LARGE SCALE GENOMIC DNA]</scope>
    <source>
        <strain evidence="1">NZ13_MG1</strain>
    </source>
</reference>